<dbReference type="InterPro" id="IPR050695">
    <property type="entry name" value="N-acetylmuramoyl_amidase_3"/>
</dbReference>
<dbReference type="SMART" id="SM00646">
    <property type="entry name" value="Ami_3"/>
    <property type="match status" value="1"/>
</dbReference>
<keyword evidence="5" id="KW-1185">Reference proteome</keyword>
<gene>
    <name evidence="4" type="ORF">P5G51_005795</name>
</gene>
<dbReference type="RefSeq" id="WP_306066315.1">
    <property type="nucleotide sequence ID" value="NZ_JAROCA020000001.1"/>
</dbReference>
<name>A0ABU5CHG6_9BACI</name>
<dbReference type="SMART" id="SM00257">
    <property type="entry name" value="LysM"/>
    <property type="match status" value="1"/>
</dbReference>
<dbReference type="InterPro" id="IPR002508">
    <property type="entry name" value="MurNAc-LAA_cat"/>
</dbReference>
<reference evidence="4 5" key="1">
    <citation type="submission" date="2023-10" db="EMBL/GenBank/DDBJ databases">
        <title>179-bfca-hs.</title>
        <authorList>
            <person name="Miliotis G."/>
            <person name="Sengupta P."/>
            <person name="Hameed A."/>
            <person name="Chuvochina M."/>
            <person name="Mcdonagh F."/>
            <person name="Simpson A.C."/>
            <person name="Singh N.K."/>
            <person name="Rekha P.D."/>
            <person name="Raman K."/>
            <person name="Hugenholtz P."/>
            <person name="Venkateswaran K."/>
        </authorList>
    </citation>
    <scope>NUCLEOTIDE SEQUENCE [LARGE SCALE GENOMIC DNA]</scope>
    <source>
        <strain evidence="4 5">179-BFC-A-HS</strain>
    </source>
</reference>
<organism evidence="4 5">
    <name type="scientific">Tigheibacillus jepli</name>
    <dbReference type="NCBI Taxonomy" id="3035914"/>
    <lineage>
        <taxon>Bacteria</taxon>
        <taxon>Bacillati</taxon>
        <taxon>Bacillota</taxon>
        <taxon>Bacilli</taxon>
        <taxon>Bacillales</taxon>
        <taxon>Bacillaceae</taxon>
        <taxon>Tigheibacillus</taxon>
    </lineage>
</organism>
<dbReference type="SUPFAM" id="SSF53187">
    <property type="entry name" value="Zn-dependent exopeptidases"/>
    <property type="match status" value="1"/>
</dbReference>
<feature type="region of interest" description="Disordered" evidence="2">
    <location>
        <begin position="1"/>
        <end position="21"/>
    </location>
</feature>
<dbReference type="CDD" id="cd00118">
    <property type="entry name" value="LysM"/>
    <property type="match status" value="1"/>
</dbReference>
<evidence type="ECO:0000256" key="1">
    <source>
        <dbReference type="ARBA" id="ARBA00022801"/>
    </source>
</evidence>
<dbReference type="Pfam" id="PF01520">
    <property type="entry name" value="Amidase_3"/>
    <property type="match status" value="1"/>
</dbReference>
<dbReference type="InterPro" id="IPR018392">
    <property type="entry name" value="LysM"/>
</dbReference>
<dbReference type="PROSITE" id="PS51782">
    <property type="entry name" value="LYSM"/>
    <property type="match status" value="1"/>
</dbReference>
<accession>A0ABU5CHG6</accession>
<dbReference type="PANTHER" id="PTHR30404:SF0">
    <property type="entry name" value="N-ACETYLMURAMOYL-L-ALANINE AMIDASE AMIC"/>
    <property type="match status" value="1"/>
</dbReference>
<keyword evidence="1 4" id="KW-0378">Hydrolase</keyword>
<protein>
    <submittedName>
        <fullName evidence="4">N-acetylmuramoyl-L-alanine amidase</fullName>
        <ecNumber evidence="4">3.5.1.28</ecNumber>
    </submittedName>
</protein>
<dbReference type="Proteomes" id="UP001228376">
    <property type="component" value="Unassembled WGS sequence"/>
</dbReference>
<dbReference type="Gene3D" id="3.40.630.40">
    <property type="entry name" value="Zn-dependent exopeptidases"/>
    <property type="match status" value="1"/>
</dbReference>
<dbReference type="EC" id="3.5.1.28" evidence="4"/>
<dbReference type="InterPro" id="IPR036779">
    <property type="entry name" value="LysM_dom_sf"/>
</dbReference>
<dbReference type="PANTHER" id="PTHR30404">
    <property type="entry name" value="N-ACETYLMURAMOYL-L-ALANINE AMIDASE"/>
    <property type="match status" value="1"/>
</dbReference>
<dbReference type="EMBL" id="JAROCA020000001">
    <property type="protein sequence ID" value="MDY0404978.1"/>
    <property type="molecule type" value="Genomic_DNA"/>
</dbReference>
<proteinExistence type="predicted"/>
<dbReference type="Gene3D" id="3.10.350.10">
    <property type="entry name" value="LysM domain"/>
    <property type="match status" value="1"/>
</dbReference>
<dbReference type="Pfam" id="PF01476">
    <property type="entry name" value="LysM"/>
    <property type="match status" value="1"/>
</dbReference>
<dbReference type="GO" id="GO:0008745">
    <property type="term" value="F:N-acetylmuramoyl-L-alanine amidase activity"/>
    <property type="evidence" value="ECO:0007669"/>
    <property type="project" value="UniProtKB-EC"/>
</dbReference>
<sequence>MKKIFIDPGHGGADPGASANGMQEKDLTLSIALRLRDICQKEYEGHALKFSRTTDVTKSLTERTNQANGWQADYLLSIHINAGGGTGFESYIWNGSYSSKAETDRLRSLIHREVVKESGFSDRGKKEADFHMVRESYMPAVLTENGFIDGGDAGNLKRQTFLDKIARGHAVGLEKALGLTKKSNGGQQIHIVQKGDTLWSIAQKYGTTVANLIALNPGIEPDRLQIGQKIRIR</sequence>
<evidence type="ECO:0000313" key="5">
    <source>
        <dbReference type="Proteomes" id="UP001228376"/>
    </source>
</evidence>
<comment type="caution">
    <text evidence="4">The sequence shown here is derived from an EMBL/GenBank/DDBJ whole genome shotgun (WGS) entry which is preliminary data.</text>
</comment>
<dbReference type="CDD" id="cd02696">
    <property type="entry name" value="MurNAc-LAA"/>
    <property type="match status" value="1"/>
</dbReference>
<evidence type="ECO:0000256" key="2">
    <source>
        <dbReference type="SAM" id="MobiDB-lite"/>
    </source>
</evidence>
<evidence type="ECO:0000313" key="4">
    <source>
        <dbReference type="EMBL" id="MDY0404978.1"/>
    </source>
</evidence>
<dbReference type="SUPFAM" id="SSF54106">
    <property type="entry name" value="LysM domain"/>
    <property type="match status" value="1"/>
</dbReference>
<feature type="domain" description="LysM" evidence="3">
    <location>
        <begin position="188"/>
        <end position="232"/>
    </location>
</feature>
<evidence type="ECO:0000259" key="3">
    <source>
        <dbReference type="PROSITE" id="PS51782"/>
    </source>
</evidence>